<sequence>MKREMIMSVEARNQRQSIIAFNRRKRIKRHINSQYNKDCIKSETKSTQRHEVMSTTDTISSTDTNVHIMSNDSDYCGYDFTELSLIPTGDVNEMLYEKAFILGMNVMSIARPITDRNIFNELEGNRFRELLIAMNITDNQLLGNINTLPVETYNDFVKIADIQREIDIKYLARSWTTPLMTAIVLFNPYRPGLKYKAIVKLQQHIYMHLLKRYLMMKYGTESEANEKFMHLYYLDMKCKQSLLQRPYHPLPPLLREIIQT</sequence>
<dbReference type="InterPro" id="IPR035500">
    <property type="entry name" value="NHR-like_dom_sf"/>
</dbReference>
<dbReference type="OrthoDB" id="6352325at2759"/>
<keyword evidence="5" id="KW-1185">Reference proteome</keyword>
<keyword evidence="1" id="KW-0805">Transcription regulation</keyword>
<keyword evidence="3" id="KW-0675">Receptor</keyword>
<protein>
    <recommendedName>
        <fullName evidence="6">NR LBD domain-containing protein</fullName>
    </recommendedName>
</protein>
<keyword evidence="2" id="KW-0804">Transcription</keyword>
<dbReference type="Proteomes" id="UP000759131">
    <property type="component" value="Unassembled WGS sequence"/>
</dbReference>
<dbReference type="EMBL" id="OC855060">
    <property type="protein sequence ID" value="CAD7621125.1"/>
    <property type="molecule type" value="Genomic_DNA"/>
</dbReference>
<evidence type="ECO:0000313" key="5">
    <source>
        <dbReference type="Proteomes" id="UP000759131"/>
    </source>
</evidence>
<evidence type="ECO:0008006" key="6">
    <source>
        <dbReference type="Google" id="ProtNLM"/>
    </source>
</evidence>
<gene>
    <name evidence="4" type="ORF">OSB1V03_LOCUS1601</name>
</gene>
<organism evidence="4">
    <name type="scientific">Medioppia subpectinata</name>
    <dbReference type="NCBI Taxonomy" id="1979941"/>
    <lineage>
        <taxon>Eukaryota</taxon>
        <taxon>Metazoa</taxon>
        <taxon>Ecdysozoa</taxon>
        <taxon>Arthropoda</taxon>
        <taxon>Chelicerata</taxon>
        <taxon>Arachnida</taxon>
        <taxon>Acari</taxon>
        <taxon>Acariformes</taxon>
        <taxon>Sarcoptiformes</taxon>
        <taxon>Oribatida</taxon>
        <taxon>Brachypylina</taxon>
        <taxon>Oppioidea</taxon>
        <taxon>Oppiidae</taxon>
        <taxon>Medioppia</taxon>
    </lineage>
</organism>
<dbReference type="AlphaFoldDB" id="A0A7R9PV71"/>
<evidence type="ECO:0000313" key="4">
    <source>
        <dbReference type="EMBL" id="CAD7621125.1"/>
    </source>
</evidence>
<dbReference type="SUPFAM" id="SSF48508">
    <property type="entry name" value="Nuclear receptor ligand-binding domain"/>
    <property type="match status" value="1"/>
</dbReference>
<proteinExistence type="predicted"/>
<evidence type="ECO:0000256" key="2">
    <source>
        <dbReference type="ARBA" id="ARBA00023163"/>
    </source>
</evidence>
<dbReference type="Gene3D" id="1.10.565.10">
    <property type="entry name" value="Retinoid X Receptor"/>
    <property type="match status" value="1"/>
</dbReference>
<evidence type="ECO:0000256" key="3">
    <source>
        <dbReference type="ARBA" id="ARBA00023170"/>
    </source>
</evidence>
<evidence type="ECO:0000256" key="1">
    <source>
        <dbReference type="ARBA" id="ARBA00023015"/>
    </source>
</evidence>
<reference evidence="4" key="1">
    <citation type="submission" date="2020-11" db="EMBL/GenBank/DDBJ databases">
        <authorList>
            <person name="Tran Van P."/>
        </authorList>
    </citation>
    <scope>NUCLEOTIDE SEQUENCE</scope>
</reference>
<dbReference type="EMBL" id="CAJPIZ010000485">
    <property type="protein sequence ID" value="CAG2101555.1"/>
    <property type="molecule type" value="Genomic_DNA"/>
</dbReference>
<accession>A0A7R9PV71</accession>
<name>A0A7R9PV71_9ACAR</name>